<dbReference type="GeneID" id="5032423"/>
<dbReference type="EMBL" id="CT868319">
    <property type="protein sequence ID" value="CAK79241.1"/>
    <property type="molecule type" value="Genomic_DNA"/>
</dbReference>
<dbReference type="AlphaFoldDB" id="A0D874"/>
<dbReference type="OMA" id="KICTIID"/>
<sequence length="323" mass="38708">MLQKVDIDLNQVNETIKQKCMEEIMNYLNKELSEYQAKCQNYILKIQQEHEKLQNQYREDSEQFSKSLVQKLRSLKSLVEEEKNSALELIENSQKHFLKQAQSQFNDHFTDKSQLKEELQKRNQEYDKLKKDLDNLKFSKINESQSLQRAIEKQQLVENKLEELQITSQNIINELKEKNQKQLKQAQDEFQRQQDIYKQNLDQLKSSNIETLQFLQKLQNENSSLQEQVNTGQSQLQYQKKQYDQQLIKFKNEKGLLEQQALKAQAEIQINILKLALRRISQIQKIITGISKKSRRKQDKTRRIKIERNLRIRVDSQKNQRKL</sequence>
<gene>
    <name evidence="2" type="ORF">GSPATT00014208001</name>
</gene>
<dbReference type="HOGENOM" id="CLU_861829_0_0_1"/>
<dbReference type="Proteomes" id="UP000000600">
    <property type="component" value="Unassembled WGS sequence"/>
</dbReference>
<dbReference type="KEGG" id="ptm:GSPATT00014208001"/>
<evidence type="ECO:0000256" key="1">
    <source>
        <dbReference type="SAM" id="Coils"/>
    </source>
</evidence>
<feature type="coiled-coil region" evidence="1">
    <location>
        <begin position="32"/>
        <end position="267"/>
    </location>
</feature>
<proteinExistence type="predicted"/>
<dbReference type="InParanoid" id="A0D874"/>
<dbReference type="RefSeq" id="XP_001446638.1">
    <property type="nucleotide sequence ID" value="XM_001446601.1"/>
</dbReference>
<name>A0D874_PARTE</name>
<keyword evidence="1" id="KW-0175">Coiled coil</keyword>
<evidence type="ECO:0000313" key="2">
    <source>
        <dbReference type="EMBL" id="CAK79241.1"/>
    </source>
</evidence>
<evidence type="ECO:0000313" key="3">
    <source>
        <dbReference type="Proteomes" id="UP000000600"/>
    </source>
</evidence>
<organism evidence="2 3">
    <name type="scientific">Paramecium tetraurelia</name>
    <dbReference type="NCBI Taxonomy" id="5888"/>
    <lineage>
        <taxon>Eukaryota</taxon>
        <taxon>Sar</taxon>
        <taxon>Alveolata</taxon>
        <taxon>Ciliophora</taxon>
        <taxon>Intramacronucleata</taxon>
        <taxon>Oligohymenophorea</taxon>
        <taxon>Peniculida</taxon>
        <taxon>Parameciidae</taxon>
        <taxon>Paramecium</taxon>
    </lineage>
</organism>
<reference evidence="2 3" key="1">
    <citation type="journal article" date="2006" name="Nature">
        <title>Global trends of whole-genome duplications revealed by the ciliate Paramecium tetraurelia.</title>
        <authorList>
            <consortium name="Genoscope"/>
            <person name="Aury J.-M."/>
            <person name="Jaillon O."/>
            <person name="Duret L."/>
            <person name="Noel B."/>
            <person name="Jubin C."/>
            <person name="Porcel B.M."/>
            <person name="Segurens B."/>
            <person name="Daubin V."/>
            <person name="Anthouard V."/>
            <person name="Aiach N."/>
            <person name="Arnaiz O."/>
            <person name="Billaut A."/>
            <person name="Beisson J."/>
            <person name="Blanc I."/>
            <person name="Bouhouche K."/>
            <person name="Camara F."/>
            <person name="Duharcourt S."/>
            <person name="Guigo R."/>
            <person name="Gogendeau D."/>
            <person name="Katinka M."/>
            <person name="Keller A.-M."/>
            <person name="Kissmehl R."/>
            <person name="Klotz C."/>
            <person name="Koll F."/>
            <person name="Le Moue A."/>
            <person name="Lepere C."/>
            <person name="Malinsky S."/>
            <person name="Nowacki M."/>
            <person name="Nowak J.K."/>
            <person name="Plattner H."/>
            <person name="Poulain J."/>
            <person name="Ruiz F."/>
            <person name="Serrano V."/>
            <person name="Zagulski M."/>
            <person name="Dessen P."/>
            <person name="Betermier M."/>
            <person name="Weissenbach J."/>
            <person name="Scarpelli C."/>
            <person name="Schachter V."/>
            <person name="Sperling L."/>
            <person name="Meyer E."/>
            <person name="Cohen J."/>
            <person name="Wincker P."/>
        </authorList>
    </citation>
    <scope>NUCLEOTIDE SEQUENCE [LARGE SCALE GENOMIC DNA]</scope>
    <source>
        <strain evidence="2 3">Stock d4-2</strain>
    </source>
</reference>
<keyword evidence="3" id="KW-1185">Reference proteome</keyword>
<accession>A0D874</accession>
<protein>
    <submittedName>
        <fullName evidence="2">Uncharacterized protein</fullName>
    </submittedName>
</protein>